<dbReference type="InterPro" id="IPR007823">
    <property type="entry name" value="RRP8"/>
</dbReference>
<comment type="subunit">
    <text evidence="14">Component of the eNoSC complex, composed of SIRT1, SUV39H1 and RRP8.</text>
</comment>
<feature type="compositionally biased region" description="Basic and acidic residues" evidence="16">
    <location>
        <begin position="201"/>
        <end position="211"/>
    </location>
</feature>
<protein>
    <recommendedName>
        <fullName evidence="3 15">Ribosomal RNA-processing protein 8</fullName>
        <ecNumber evidence="15">2.1.1.-</ecNumber>
    </recommendedName>
</protein>
<sequence>MYPVTNQKGKMFEEEQEWNDDAEAKALTRAVIHGTERLDITNVTAKGIGKKKSLLRTLQTLGSVPKWTDISPQGASDSDTEQVNSKVKRKKKRSKKRKRACAGGNEEEGTGKQENEEEAPEAAVVKKKKSKEAKPVKVRETEDVKVAQKKDLHIVKDKEDEKKLTRQQWRNKVKMKKKCKNKYRLQGEIAISVKTNAKLQEAGEPKERSNSEEEVVQAQTPKSDNRTQKQSGDKAQKRIKAEMRKKEDQPELSDPQPLKNKKDPTCKRLKLKDKSATALKKDMELEGSRAQMEREEGKNGPKLNVLMSQQQTKERRILAEKLRRMLHSDSCDSKERSNETEEKQESGKEEGEGKTEVEEGVLDRSTALRSKMEQRLESARFRYINEQLYTSTSWEARRMFLQDPQACSIYHRGYTAQVQHWPANPVDAIISFIKHKPASLVVADFGCGDCKIARGVKNKVHSFDLAPICDLVTVCDMANVPLCDSTVDIAVFCLSLMGTNIGDFLIEANRVLVMGGLLKIAEVASRFENVRSFIGALSGLGFKLVTKDTENSHFYSFEFIKTAEAPESYRRSGLELKPCVYKKR</sequence>
<evidence type="ECO:0000256" key="10">
    <source>
        <dbReference type="ARBA" id="ARBA00023015"/>
    </source>
</evidence>
<feature type="compositionally biased region" description="Basic and acidic residues" evidence="16">
    <location>
        <begin position="326"/>
        <end position="357"/>
    </location>
</feature>
<organism evidence="17 18">
    <name type="scientific">Albula goreensis</name>
    <dbReference type="NCBI Taxonomy" id="1534307"/>
    <lineage>
        <taxon>Eukaryota</taxon>
        <taxon>Metazoa</taxon>
        <taxon>Chordata</taxon>
        <taxon>Craniata</taxon>
        <taxon>Vertebrata</taxon>
        <taxon>Euteleostomi</taxon>
        <taxon>Actinopterygii</taxon>
        <taxon>Neopterygii</taxon>
        <taxon>Teleostei</taxon>
        <taxon>Albuliformes</taxon>
        <taxon>Albulidae</taxon>
        <taxon>Albula</taxon>
    </lineage>
</organism>
<evidence type="ECO:0000256" key="9">
    <source>
        <dbReference type="ARBA" id="ARBA00022853"/>
    </source>
</evidence>
<comment type="similarity">
    <text evidence="2 15">Belongs to the methyltransferase superfamily. RRP8 family.</text>
</comment>
<feature type="compositionally biased region" description="Polar residues" evidence="16">
    <location>
        <begin position="70"/>
        <end position="84"/>
    </location>
</feature>
<keyword evidence="4" id="KW-0678">Repressor</keyword>
<evidence type="ECO:0000256" key="11">
    <source>
        <dbReference type="ARBA" id="ARBA00023163"/>
    </source>
</evidence>
<dbReference type="EC" id="2.1.1.-" evidence="15"/>
<dbReference type="EMBL" id="JAERUA010000011">
    <property type="protein sequence ID" value="KAI1893568.1"/>
    <property type="molecule type" value="Genomic_DNA"/>
</dbReference>
<evidence type="ECO:0000256" key="12">
    <source>
        <dbReference type="ARBA" id="ARBA00023242"/>
    </source>
</evidence>
<dbReference type="FunFam" id="3.40.50.150:FF:000068">
    <property type="entry name" value="Ribosomal RNA-processing protein 8"/>
    <property type="match status" value="1"/>
</dbReference>
<evidence type="ECO:0000256" key="8">
    <source>
        <dbReference type="ARBA" id="ARBA00022691"/>
    </source>
</evidence>
<feature type="compositionally biased region" description="Basic and acidic residues" evidence="16">
    <location>
        <begin position="260"/>
        <end position="299"/>
    </location>
</feature>
<proteinExistence type="inferred from homology"/>
<feature type="region of interest" description="Disordered" evidence="16">
    <location>
        <begin position="65"/>
        <end position="312"/>
    </location>
</feature>
<evidence type="ECO:0000256" key="5">
    <source>
        <dbReference type="ARBA" id="ARBA00022552"/>
    </source>
</evidence>
<reference evidence="17" key="1">
    <citation type="submission" date="2021-01" db="EMBL/GenBank/DDBJ databases">
        <authorList>
            <person name="Zahm M."/>
            <person name="Roques C."/>
            <person name="Cabau C."/>
            <person name="Klopp C."/>
            <person name="Donnadieu C."/>
            <person name="Jouanno E."/>
            <person name="Lampietro C."/>
            <person name="Louis A."/>
            <person name="Herpin A."/>
            <person name="Echchiki A."/>
            <person name="Berthelot C."/>
            <person name="Parey E."/>
            <person name="Roest-Crollius H."/>
            <person name="Braasch I."/>
            <person name="Postlethwait J."/>
            <person name="Bobe J."/>
            <person name="Montfort J."/>
            <person name="Bouchez O."/>
            <person name="Begum T."/>
            <person name="Mejri S."/>
            <person name="Adams A."/>
            <person name="Chen W.-J."/>
            <person name="Guiguen Y."/>
        </authorList>
    </citation>
    <scope>NUCLEOTIDE SEQUENCE</scope>
    <source>
        <tissue evidence="17">Blood</tissue>
    </source>
</reference>
<evidence type="ECO:0000256" key="16">
    <source>
        <dbReference type="SAM" id="MobiDB-lite"/>
    </source>
</evidence>
<feature type="region of interest" description="Disordered" evidence="16">
    <location>
        <begin position="326"/>
        <end position="366"/>
    </location>
</feature>
<gene>
    <name evidence="17" type="ORF">AGOR_G00125060</name>
</gene>
<dbReference type="GO" id="GO:0005730">
    <property type="term" value="C:nucleolus"/>
    <property type="evidence" value="ECO:0007669"/>
    <property type="project" value="UniProtKB-SubCell"/>
</dbReference>
<dbReference type="GO" id="GO:0042149">
    <property type="term" value="P:cellular response to glucose starvation"/>
    <property type="evidence" value="ECO:0007669"/>
    <property type="project" value="TreeGrafter"/>
</dbReference>
<keyword evidence="11" id="KW-0804">Transcription</keyword>
<evidence type="ECO:0000256" key="15">
    <source>
        <dbReference type="RuleBase" id="RU365074"/>
    </source>
</evidence>
<name>A0A8T3DF12_9TELE</name>
<feature type="compositionally biased region" description="Basic and acidic residues" evidence="16">
    <location>
        <begin position="132"/>
        <end position="164"/>
    </location>
</feature>
<dbReference type="PANTHER" id="PTHR12787">
    <property type="entry name" value="RIBOSOMAL RNA-PROCESSING PROTEIN 8"/>
    <property type="match status" value="1"/>
</dbReference>
<dbReference type="Gene3D" id="1.10.10.2150">
    <property type="entry name" value="Ribosomal RNA-processing protein 8, N-terminal domain"/>
    <property type="match status" value="1"/>
</dbReference>
<comment type="subcellular location">
    <subcellularLocation>
        <location evidence="1 15">Nucleus</location>
        <location evidence="1 15">Nucleolus</location>
    </subcellularLocation>
</comment>
<feature type="compositionally biased region" description="Basic and acidic residues" evidence="16">
    <location>
        <begin position="223"/>
        <end position="249"/>
    </location>
</feature>
<dbReference type="Pfam" id="PF05148">
    <property type="entry name" value="Methyltransf_8"/>
    <property type="match status" value="1"/>
</dbReference>
<dbReference type="GO" id="GO:0006364">
    <property type="term" value="P:rRNA processing"/>
    <property type="evidence" value="ECO:0007669"/>
    <property type="project" value="UniProtKB-UniRule"/>
</dbReference>
<evidence type="ECO:0000256" key="7">
    <source>
        <dbReference type="ARBA" id="ARBA00022679"/>
    </source>
</evidence>
<keyword evidence="8 15" id="KW-0949">S-adenosyl-L-methionine</keyword>
<evidence type="ECO:0000256" key="6">
    <source>
        <dbReference type="ARBA" id="ARBA00022603"/>
    </source>
</evidence>
<evidence type="ECO:0000256" key="13">
    <source>
        <dbReference type="ARBA" id="ARBA00057870"/>
    </source>
</evidence>
<keyword evidence="18" id="KW-1185">Reference proteome</keyword>
<dbReference type="SUPFAM" id="SSF53335">
    <property type="entry name" value="S-adenosyl-L-methionine-dependent methyltransferases"/>
    <property type="match status" value="1"/>
</dbReference>
<dbReference type="Proteomes" id="UP000829720">
    <property type="component" value="Unassembled WGS sequence"/>
</dbReference>
<dbReference type="GO" id="GO:0000183">
    <property type="term" value="P:rDNA heterochromatin formation"/>
    <property type="evidence" value="ECO:0007669"/>
    <property type="project" value="TreeGrafter"/>
</dbReference>
<dbReference type="InterPro" id="IPR029063">
    <property type="entry name" value="SAM-dependent_MTases_sf"/>
</dbReference>
<evidence type="ECO:0000313" key="18">
    <source>
        <dbReference type="Proteomes" id="UP000829720"/>
    </source>
</evidence>
<evidence type="ECO:0000256" key="2">
    <source>
        <dbReference type="ARBA" id="ARBA00006301"/>
    </source>
</evidence>
<comment type="caution">
    <text evidence="17">The sequence shown here is derived from an EMBL/GenBank/DDBJ whole genome shotgun (WGS) entry which is preliminary data.</text>
</comment>
<keyword evidence="10" id="KW-0805">Transcription regulation</keyword>
<keyword evidence="6 15" id="KW-0489">Methyltransferase</keyword>
<dbReference type="AlphaFoldDB" id="A0A8T3DF12"/>
<evidence type="ECO:0000256" key="14">
    <source>
        <dbReference type="ARBA" id="ARBA00062710"/>
    </source>
</evidence>
<keyword evidence="12 15" id="KW-0539">Nucleus</keyword>
<accession>A0A8T3DF12</accession>
<dbReference type="PANTHER" id="PTHR12787:SF0">
    <property type="entry name" value="RIBOSOMAL RNA-PROCESSING PROTEIN 8"/>
    <property type="match status" value="1"/>
</dbReference>
<keyword evidence="7 15" id="KW-0808">Transferase</keyword>
<dbReference type="GO" id="GO:0033553">
    <property type="term" value="C:rDNA heterochromatin"/>
    <property type="evidence" value="ECO:0007669"/>
    <property type="project" value="TreeGrafter"/>
</dbReference>
<dbReference type="GO" id="GO:0046015">
    <property type="term" value="P:regulation of transcription by glucose"/>
    <property type="evidence" value="ECO:0007669"/>
    <property type="project" value="TreeGrafter"/>
</dbReference>
<evidence type="ECO:0000313" key="17">
    <source>
        <dbReference type="EMBL" id="KAI1893568.1"/>
    </source>
</evidence>
<comment type="function">
    <text evidence="15">Probable methyltransferase required to silence rDNA.</text>
</comment>
<feature type="compositionally biased region" description="Basic residues" evidence="16">
    <location>
        <begin position="86"/>
        <end position="100"/>
    </location>
</feature>
<keyword evidence="9" id="KW-0156">Chromatin regulator</keyword>
<dbReference type="GO" id="GO:0005677">
    <property type="term" value="C:chromatin silencing complex"/>
    <property type="evidence" value="ECO:0007669"/>
    <property type="project" value="TreeGrafter"/>
</dbReference>
<evidence type="ECO:0000256" key="4">
    <source>
        <dbReference type="ARBA" id="ARBA00022491"/>
    </source>
</evidence>
<dbReference type="GO" id="GO:0008168">
    <property type="term" value="F:methyltransferase activity"/>
    <property type="evidence" value="ECO:0007669"/>
    <property type="project" value="UniProtKB-KW"/>
</dbReference>
<dbReference type="GO" id="GO:0032259">
    <property type="term" value="P:methylation"/>
    <property type="evidence" value="ECO:0007669"/>
    <property type="project" value="UniProtKB-KW"/>
</dbReference>
<dbReference type="InterPro" id="IPR042036">
    <property type="entry name" value="RRP8_N"/>
</dbReference>
<comment type="function">
    <text evidence="13">Essential component of the eNoSC (energy-dependent nucleolar silencing) complex, a complex that mediates silencing of rDNA in response to intracellular energy status and acts by recruiting histone-modifying enzymes. The eNoSC complex is able to sense the energy status of cell: upon glucose starvation, elevation of NAD(+)/NADP(+) ratio activates SIRT1, leading to histone H3 deacetylation followed by dimethylation of H3 at 'Lys-9' (H3K9me2) by SUV39H1 and the formation of silent chromatin in the rDNA locus. In the complex, RRP8 binds to H3K9me2 and probably acts as a methyltransferase. Its substrates are however unknown.</text>
</comment>
<dbReference type="OrthoDB" id="10258825at2759"/>
<evidence type="ECO:0000256" key="3">
    <source>
        <dbReference type="ARBA" id="ARBA00020203"/>
    </source>
</evidence>
<evidence type="ECO:0000256" key="1">
    <source>
        <dbReference type="ARBA" id="ARBA00004604"/>
    </source>
</evidence>
<feature type="compositionally biased region" description="Basic residues" evidence="16">
    <location>
        <begin position="169"/>
        <end position="183"/>
    </location>
</feature>
<dbReference type="FunFam" id="1.10.10.2150:FF:000001">
    <property type="entry name" value="Ribosomal RNA-processing protein 8"/>
    <property type="match status" value="1"/>
</dbReference>
<keyword evidence="5 15" id="KW-0698">rRNA processing</keyword>
<dbReference type="Gene3D" id="3.40.50.150">
    <property type="entry name" value="Vaccinia Virus protein VP39"/>
    <property type="match status" value="1"/>
</dbReference>